<proteinExistence type="predicted"/>
<dbReference type="Proteomes" id="UP000765509">
    <property type="component" value="Unassembled WGS sequence"/>
</dbReference>
<evidence type="ECO:0000313" key="1">
    <source>
        <dbReference type="EMBL" id="MBW0524816.1"/>
    </source>
</evidence>
<accession>A0A9Q3I0D0</accession>
<reference evidence="1" key="1">
    <citation type="submission" date="2021-03" db="EMBL/GenBank/DDBJ databases">
        <title>Draft genome sequence of rust myrtle Austropuccinia psidii MF-1, a brazilian biotype.</title>
        <authorList>
            <person name="Quecine M.C."/>
            <person name="Pachon D.M.R."/>
            <person name="Bonatelli M.L."/>
            <person name="Correr F.H."/>
            <person name="Franceschini L.M."/>
            <person name="Leite T.F."/>
            <person name="Margarido G.R.A."/>
            <person name="Almeida C.A."/>
            <person name="Ferrarezi J.A."/>
            <person name="Labate C.A."/>
        </authorList>
    </citation>
    <scope>NUCLEOTIDE SEQUENCE</scope>
    <source>
        <strain evidence="1">MF-1</strain>
    </source>
</reference>
<protein>
    <submittedName>
        <fullName evidence="1">Uncharacterized protein</fullName>
    </submittedName>
</protein>
<gene>
    <name evidence="1" type="ORF">O181_064531</name>
</gene>
<dbReference type="EMBL" id="AVOT02031305">
    <property type="protein sequence ID" value="MBW0524816.1"/>
    <property type="molecule type" value="Genomic_DNA"/>
</dbReference>
<comment type="caution">
    <text evidence="1">The sequence shown here is derived from an EMBL/GenBank/DDBJ whole genome shotgun (WGS) entry which is preliminary data.</text>
</comment>
<organism evidence="1 2">
    <name type="scientific">Austropuccinia psidii MF-1</name>
    <dbReference type="NCBI Taxonomy" id="1389203"/>
    <lineage>
        <taxon>Eukaryota</taxon>
        <taxon>Fungi</taxon>
        <taxon>Dikarya</taxon>
        <taxon>Basidiomycota</taxon>
        <taxon>Pucciniomycotina</taxon>
        <taxon>Pucciniomycetes</taxon>
        <taxon>Pucciniales</taxon>
        <taxon>Sphaerophragmiaceae</taxon>
        <taxon>Austropuccinia</taxon>
    </lineage>
</organism>
<sequence length="103" mass="11119">MPTNVAVIQSAQPQQLSLFGILPGLATSCCCQFNQTFDSLFGAYTVASRPSKPALPQTPIWLSRLVTGLALVLTAKLAIRKCKCTIPRPRRTRCIFGALTALV</sequence>
<keyword evidence="2" id="KW-1185">Reference proteome</keyword>
<dbReference type="AlphaFoldDB" id="A0A9Q3I0D0"/>
<name>A0A9Q3I0D0_9BASI</name>
<evidence type="ECO:0000313" key="2">
    <source>
        <dbReference type="Proteomes" id="UP000765509"/>
    </source>
</evidence>